<dbReference type="PANTHER" id="PTHR38011">
    <property type="entry name" value="DIHYDROFOLATE REDUCTASE FAMILY PROTEIN (AFU_ORTHOLOGUE AFUA_8G06820)"/>
    <property type="match status" value="1"/>
</dbReference>
<dbReference type="OrthoDB" id="551956at2759"/>
<sequence>MHLNDYGYTPFFAGIDTVLIGRKTFQQIDSWGDPYLYASKRNIVFSRTLRQEALAMRQRQGVEVELEAGDPVEAVRALKSAPGAGRIWLVGGSELAAPLLSAGLVDEMVLSFHPVLLGDGIPLFRRGMAESEWTVVSSKTFDTGLVLRLLQPEDLLRFSLASHATRLATSADELWRHCWPSGQPPPLPVGGLRAAYCGYRRSQCAECGKPTPHAFVPLGCRLCVACEQRNPIKYGLASELEARERYGVSSAALDGLPSVLVMRRRWYLRSAVAALSRATHIGRAGSSSSQDGSDSDSDGTGSGDAFEQEGEAAGGSSTHAARMAAAAAHAELNDLEAGPEQAGLEGRLAALELQHSQREARREERKQAKKQGPKQPNAQASGGSSHSPGNGRRGRGDGKKARYQEQRLARSKGEPVASRRGSKATSSWLVEREKLFEEYGVFDASGLILAAESKGFI</sequence>
<dbReference type="GeneID" id="25739505"/>
<feature type="region of interest" description="Disordered" evidence="1">
    <location>
        <begin position="355"/>
        <end position="427"/>
    </location>
</feature>
<dbReference type="InterPro" id="IPR002734">
    <property type="entry name" value="RibDG_C"/>
</dbReference>
<dbReference type="GO" id="GO:0009231">
    <property type="term" value="P:riboflavin biosynthetic process"/>
    <property type="evidence" value="ECO:0007669"/>
    <property type="project" value="InterPro"/>
</dbReference>
<dbReference type="RefSeq" id="XP_013900351.1">
    <property type="nucleotide sequence ID" value="XM_014044897.1"/>
</dbReference>
<feature type="domain" description="Bacterial bifunctional deaminase-reductase C-terminal" evidence="2">
    <location>
        <begin position="13"/>
        <end position="147"/>
    </location>
</feature>
<feature type="compositionally biased region" description="Polar residues" evidence="1">
    <location>
        <begin position="374"/>
        <end position="388"/>
    </location>
</feature>
<dbReference type="Gene3D" id="3.40.430.10">
    <property type="entry name" value="Dihydrofolate Reductase, subunit A"/>
    <property type="match status" value="1"/>
</dbReference>
<dbReference type="InterPro" id="IPR024072">
    <property type="entry name" value="DHFR-like_dom_sf"/>
</dbReference>
<dbReference type="AlphaFoldDB" id="A0A0D2ML93"/>
<dbReference type="GO" id="GO:0008703">
    <property type="term" value="F:5-amino-6-(5-phosphoribosylamino)uracil reductase activity"/>
    <property type="evidence" value="ECO:0007669"/>
    <property type="project" value="InterPro"/>
</dbReference>
<feature type="compositionally biased region" description="Basic and acidic residues" evidence="1">
    <location>
        <begin position="394"/>
        <end position="413"/>
    </location>
</feature>
<evidence type="ECO:0000313" key="3">
    <source>
        <dbReference type="EMBL" id="KIZ01332.1"/>
    </source>
</evidence>
<dbReference type="Pfam" id="PF01872">
    <property type="entry name" value="RibD_C"/>
    <property type="match status" value="1"/>
</dbReference>
<dbReference type="InterPro" id="IPR050765">
    <property type="entry name" value="Riboflavin_Biosynth_HTPR"/>
</dbReference>
<organism evidence="3 4">
    <name type="scientific">Monoraphidium neglectum</name>
    <dbReference type="NCBI Taxonomy" id="145388"/>
    <lineage>
        <taxon>Eukaryota</taxon>
        <taxon>Viridiplantae</taxon>
        <taxon>Chlorophyta</taxon>
        <taxon>core chlorophytes</taxon>
        <taxon>Chlorophyceae</taxon>
        <taxon>CS clade</taxon>
        <taxon>Sphaeropleales</taxon>
        <taxon>Selenastraceae</taxon>
        <taxon>Monoraphidium</taxon>
    </lineage>
</organism>
<dbReference type="SUPFAM" id="SSF53597">
    <property type="entry name" value="Dihydrofolate reductase-like"/>
    <property type="match status" value="1"/>
</dbReference>
<evidence type="ECO:0000313" key="4">
    <source>
        <dbReference type="Proteomes" id="UP000054498"/>
    </source>
</evidence>
<feature type="compositionally biased region" description="Basic and acidic residues" evidence="1">
    <location>
        <begin position="355"/>
        <end position="366"/>
    </location>
</feature>
<dbReference type="EMBL" id="KK101314">
    <property type="protein sequence ID" value="KIZ01332.1"/>
    <property type="molecule type" value="Genomic_DNA"/>
</dbReference>
<evidence type="ECO:0000256" key="1">
    <source>
        <dbReference type="SAM" id="MobiDB-lite"/>
    </source>
</evidence>
<reference evidence="3 4" key="1">
    <citation type="journal article" date="2013" name="BMC Genomics">
        <title>Reconstruction of the lipid metabolism for the microalga Monoraphidium neglectum from its genome sequence reveals characteristics suitable for biofuel production.</title>
        <authorList>
            <person name="Bogen C."/>
            <person name="Al-Dilaimi A."/>
            <person name="Albersmeier A."/>
            <person name="Wichmann J."/>
            <person name="Grundmann M."/>
            <person name="Rupp O."/>
            <person name="Lauersen K.J."/>
            <person name="Blifernez-Klassen O."/>
            <person name="Kalinowski J."/>
            <person name="Goesmann A."/>
            <person name="Mussgnug J.H."/>
            <person name="Kruse O."/>
        </authorList>
    </citation>
    <scope>NUCLEOTIDE SEQUENCE [LARGE SCALE GENOMIC DNA]</scope>
    <source>
        <strain evidence="3 4">SAG 48.87</strain>
    </source>
</reference>
<dbReference type="PANTHER" id="PTHR38011:SF11">
    <property type="entry name" value="2,5-DIAMINO-6-RIBOSYLAMINO-4(3H)-PYRIMIDINONE 5'-PHOSPHATE REDUCTASE"/>
    <property type="match status" value="1"/>
</dbReference>
<dbReference type="Proteomes" id="UP000054498">
    <property type="component" value="Unassembled WGS sequence"/>
</dbReference>
<keyword evidence="4" id="KW-1185">Reference proteome</keyword>
<feature type="region of interest" description="Disordered" evidence="1">
    <location>
        <begin position="281"/>
        <end position="322"/>
    </location>
</feature>
<name>A0A0D2ML93_9CHLO</name>
<dbReference type="KEGG" id="mng:MNEG_6629"/>
<evidence type="ECO:0000259" key="2">
    <source>
        <dbReference type="Pfam" id="PF01872"/>
    </source>
</evidence>
<accession>A0A0D2ML93</accession>
<proteinExistence type="predicted"/>
<gene>
    <name evidence="3" type="ORF">MNEG_6629</name>
</gene>
<protein>
    <submittedName>
        <fullName evidence="3">Bifunctional deaminase-reductase domainprotein</fullName>
    </submittedName>
</protein>